<keyword evidence="1 4" id="KW-0489">Methyltransferase</keyword>
<dbReference type="Gene3D" id="3.40.1280.10">
    <property type="match status" value="1"/>
</dbReference>
<dbReference type="EMBL" id="WJIE01000022">
    <property type="protein sequence ID" value="MRG97943.1"/>
    <property type="molecule type" value="Genomic_DNA"/>
</dbReference>
<dbReference type="InterPro" id="IPR051259">
    <property type="entry name" value="rRNA_Methyltransferase"/>
</dbReference>
<dbReference type="Pfam" id="PF00588">
    <property type="entry name" value="SpoU_methylase"/>
    <property type="match status" value="1"/>
</dbReference>
<dbReference type="GO" id="GO:0008173">
    <property type="term" value="F:RNA methyltransferase activity"/>
    <property type="evidence" value="ECO:0007669"/>
    <property type="project" value="InterPro"/>
</dbReference>
<evidence type="ECO:0000313" key="5">
    <source>
        <dbReference type="Proteomes" id="UP000440224"/>
    </source>
</evidence>
<accession>A0A6N7Q0Y5</accession>
<dbReference type="PANTHER" id="PTHR43191:SF2">
    <property type="entry name" value="RRNA METHYLTRANSFERASE 3, MITOCHONDRIAL"/>
    <property type="match status" value="1"/>
</dbReference>
<dbReference type="GO" id="GO:0003723">
    <property type="term" value="F:RNA binding"/>
    <property type="evidence" value="ECO:0007669"/>
    <property type="project" value="InterPro"/>
</dbReference>
<dbReference type="RefSeq" id="WP_338046757.1">
    <property type="nucleotide sequence ID" value="NZ_WJIE01000022.1"/>
</dbReference>
<feature type="domain" description="tRNA/rRNA methyltransferase SpoU type" evidence="3">
    <location>
        <begin position="24"/>
        <end position="157"/>
    </location>
</feature>
<dbReference type="GO" id="GO:0006396">
    <property type="term" value="P:RNA processing"/>
    <property type="evidence" value="ECO:0007669"/>
    <property type="project" value="InterPro"/>
</dbReference>
<sequence length="173" mass="19446">MKVPSFHLSTEEIREELAPLRHPFSIAVCRAKNPFNIGAIIRTAHSFLVREVFLVGTEPWYERAAMGMAKYETIVECPDEEVFLEAVRGRPLVGVERDHAKTTLWEAEMPDGLVFLFGSENDGLSDRLLSACDQILAIPMYGINHSYPVAIAAGMVMCEWARRKDPRGSLTPR</sequence>
<comment type="caution">
    <text evidence="4">The sequence shown here is derived from an EMBL/GenBank/DDBJ whole genome shotgun (WGS) entry which is preliminary data.</text>
</comment>
<dbReference type="InterPro" id="IPR029026">
    <property type="entry name" value="tRNA_m1G_MTases_N"/>
</dbReference>
<gene>
    <name evidence="4" type="ORF">GF068_39430</name>
</gene>
<organism evidence="4 5">
    <name type="scientific">Polyangium spumosum</name>
    <dbReference type="NCBI Taxonomy" id="889282"/>
    <lineage>
        <taxon>Bacteria</taxon>
        <taxon>Pseudomonadati</taxon>
        <taxon>Myxococcota</taxon>
        <taxon>Polyangia</taxon>
        <taxon>Polyangiales</taxon>
        <taxon>Polyangiaceae</taxon>
        <taxon>Polyangium</taxon>
    </lineage>
</organism>
<reference evidence="4 5" key="1">
    <citation type="submission" date="2019-10" db="EMBL/GenBank/DDBJ databases">
        <title>A soil myxobacterium in the family Polyangiaceae.</title>
        <authorList>
            <person name="Li Y."/>
            <person name="Wang J."/>
        </authorList>
    </citation>
    <scope>NUCLEOTIDE SEQUENCE [LARGE SCALE GENOMIC DNA]</scope>
    <source>
        <strain evidence="4 5">DSM 14734</strain>
    </source>
</reference>
<dbReference type="Proteomes" id="UP000440224">
    <property type="component" value="Unassembled WGS sequence"/>
</dbReference>
<keyword evidence="5" id="KW-1185">Reference proteome</keyword>
<evidence type="ECO:0000256" key="1">
    <source>
        <dbReference type="ARBA" id="ARBA00022603"/>
    </source>
</evidence>
<dbReference type="PANTHER" id="PTHR43191">
    <property type="entry name" value="RRNA METHYLTRANSFERASE 3"/>
    <property type="match status" value="1"/>
</dbReference>
<evidence type="ECO:0000256" key="2">
    <source>
        <dbReference type="ARBA" id="ARBA00022679"/>
    </source>
</evidence>
<dbReference type="InterPro" id="IPR001537">
    <property type="entry name" value="SpoU_MeTrfase"/>
</dbReference>
<protein>
    <submittedName>
        <fullName evidence="4">TrmH family RNA methyltransferase</fullName>
    </submittedName>
</protein>
<dbReference type="GO" id="GO:0032259">
    <property type="term" value="P:methylation"/>
    <property type="evidence" value="ECO:0007669"/>
    <property type="project" value="UniProtKB-KW"/>
</dbReference>
<evidence type="ECO:0000259" key="3">
    <source>
        <dbReference type="Pfam" id="PF00588"/>
    </source>
</evidence>
<keyword evidence="2 4" id="KW-0808">Transferase</keyword>
<evidence type="ECO:0000313" key="4">
    <source>
        <dbReference type="EMBL" id="MRG97943.1"/>
    </source>
</evidence>
<proteinExistence type="predicted"/>
<dbReference type="InterPro" id="IPR029028">
    <property type="entry name" value="Alpha/beta_knot_MTases"/>
</dbReference>
<dbReference type="SUPFAM" id="SSF75217">
    <property type="entry name" value="alpha/beta knot"/>
    <property type="match status" value="1"/>
</dbReference>
<name>A0A6N7Q0Y5_9BACT</name>
<dbReference type="AlphaFoldDB" id="A0A6N7Q0Y5"/>